<name>W1ISP0_9GAMM</name>
<dbReference type="AlphaFoldDB" id="W1ISP0"/>
<comment type="caution">
    <text evidence="1">The sequence shown here is derived from an EMBL/GenBank/DDBJ whole genome shotgun (WGS) entry which is preliminary data.</text>
</comment>
<accession>W1ISP0</accession>
<organism evidence="1 2">
    <name type="scientific">Xenorhabdus szentirmaii DSM 16338</name>
    <dbReference type="NCBI Taxonomy" id="1427518"/>
    <lineage>
        <taxon>Bacteria</taxon>
        <taxon>Pseudomonadati</taxon>
        <taxon>Pseudomonadota</taxon>
        <taxon>Gammaproteobacteria</taxon>
        <taxon>Enterobacterales</taxon>
        <taxon>Morganellaceae</taxon>
        <taxon>Xenorhabdus</taxon>
    </lineage>
</organism>
<evidence type="ECO:0000313" key="2">
    <source>
        <dbReference type="Proteomes" id="UP000019202"/>
    </source>
</evidence>
<sequence>MLQPMRKKLNNKHKYLTPTTIPLLSNYVDSGRLINHTPNKIKRIPTVFNNEIVSLNQGNNAAIK</sequence>
<keyword evidence="2" id="KW-1185">Reference proteome</keyword>
<protein>
    <submittedName>
        <fullName evidence="1">Uncharacterized protein</fullName>
    </submittedName>
</protein>
<dbReference type="EMBL" id="CBXF010000001">
    <property type="protein sequence ID" value="CDL80853.1"/>
    <property type="molecule type" value="Genomic_DNA"/>
</dbReference>
<dbReference type="Proteomes" id="UP000019202">
    <property type="component" value="Unassembled WGS sequence"/>
</dbReference>
<gene>
    <name evidence="1" type="ORF">XSR1_10295</name>
</gene>
<proteinExistence type="predicted"/>
<evidence type="ECO:0000313" key="1">
    <source>
        <dbReference type="EMBL" id="CDL80853.1"/>
    </source>
</evidence>
<reference evidence="1" key="1">
    <citation type="submission" date="2013-11" db="EMBL/GenBank/DDBJ databases">
        <title>Draft genome sequence and annotation of the entomopathogenic bacteria, Xenorhabdus cabanillasi strain JM26 and Xenorhabdus szentirmai strain DSM 16338.</title>
        <authorList>
            <person name="Gualtieri M."/>
            <person name="Ogier J.C."/>
            <person name="Pages S."/>
            <person name="Givaudan A."/>
            <person name="Gaudriault S."/>
        </authorList>
    </citation>
    <scope>NUCLEOTIDE SEQUENCE [LARGE SCALE GENOMIC DNA]</scope>
    <source>
        <strain evidence="1">DSM 16338</strain>
    </source>
</reference>